<feature type="region of interest" description="Disordered" evidence="2">
    <location>
        <begin position="283"/>
        <end position="304"/>
    </location>
</feature>
<gene>
    <name evidence="4" type="ORF">UFOVP1179_30</name>
    <name evidence="3" type="ORF">UFOVP524_21</name>
</gene>
<keyword evidence="1" id="KW-0175">Coiled coil</keyword>
<accession>A0A6J5QV57</accession>
<feature type="region of interest" description="Disordered" evidence="2">
    <location>
        <begin position="231"/>
        <end position="255"/>
    </location>
</feature>
<dbReference type="EMBL" id="LR797126">
    <property type="protein sequence ID" value="CAB4188420.1"/>
    <property type="molecule type" value="Genomic_DNA"/>
</dbReference>
<feature type="compositionally biased region" description="Basic and acidic residues" evidence="2">
    <location>
        <begin position="283"/>
        <end position="294"/>
    </location>
</feature>
<reference evidence="4" key="1">
    <citation type="submission" date="2020-05" db="EMBL/GenBank/DDBJ databases">
        <authorList>
            <person name="Chiriac C."/>
            <person name="Salcher M."/>
            <person name="Ghai R."/>
            <person name="Kavagutti S V."/>
        </authorList>
    </citation>
    <scope>NUCLEOTIDE SEQUENCE</scope>
</reference>
<proteinExistence type="predicted"/>
<name>A0A6J5QV57_9CAUD</name>
<evidence type="ECO:0000313" key="4">
    <source>
        <dbReference type="EMBL" id="CAB4188420.1"/>
    </source>
</evidence>
<feature type="coiled-coil region" evidence="1">
    <location>
        <begin position="6"/>
        <end position="33"/>
    </location>
</feature>
<evidence type="ECO:0000256" key="2">
    <source>
        <dbReference type="SAM" id="MobiDB-lite"/>
    </source>
</evidence>
<evidence type="ECO:0000256" key="1">
    <source>
        <dbReference type="SAM" id="Coils"/>
    </source>
</evidence>
<organism evidence="4">
    <name type="scientific">uncultured Caudovirales phage</name>
    <dbReference type="NCBI Taxonomy" id="2100421"/>
    <lineage>
        <taxon>Viruses</taxon>
        <taxon>Duplodnaviria</taxon>
        <taxon>Heunggongvirae</taxon>
        <taxon>Uroviricota</taxon>
        <taxon>Caudoviricetes</taxon>
        <taxon>Peduoviridae</taxon>
        <taxon>Maltschvirus</taxon>
        <taxon>Maltschvirus maltsch</taxon>
    </lineage>
</organism>
<dbReference type="EMBL" id="LR796505">
    <property type="protein sequence ID" value="CAB4148621.1"/>
    <property type="molecule type" value="Genomic_DNA"/>
</dbReference>
<protein>
    <submittedName>
        <fullName evidence="4">Uncharacterized protein</fullName>
    </submittedName>
</protein>
<sequence length="426" mass="45376">MNPTLEVQITARLDKLETALKIAEAKVSQSAQTMGKAGEKAGGNVMQGFASNLPMMMVATAMAHTIGKGISQAVKDVNAGKSGEEIGLGLAQGIVDGAKSLPVVGVVFEIFDELVNGATRYIEKLNEAVTKAVEKYISSMQAMTQATKDFKKATQEKVEDAAVLGSPENTARLASARQNAKADEDAEAAKELGRQALREKRKQQELQDAAAMASMEDEGVTGDVRRALAGEISRDEQIAQNKKKSDSEMKRASEAVAKNDAEIDAALIARKLANQEELNKKLSDINKKTQDEKSASTAKAAADEKTAMDKAATEAKKSADAMIEIAKKQQKEKYDAAIQAQQDIIDGEKAAQEQIDKIGRVDQLAAQAAQGMIGSGQTALGQFNFAQSGSGNQAITLAQKQVTSLEKIEAATAEQVRLQKEMGGFK</sequence>
<evidence type="ECO:0000313" key="3">
    <source>
        <dbReference type="EMBL" id="CAB4148621.1"/>
    </source>
</evidence>